<feature type="region of interest" description="Disordered" evidence="2">
    <location>
        <begin position="66"/>
        <end position="97"/>
    </location>
</feature>
<dbReference type="STRING" id="363999.A0A439CT94"/>
<dbReference type="PANTHER" id="PTHR46910:SF5">
    <property type="entry name" value="ZN(II)2CYS6 TRANSCRIPTION FACTOR (EUROFUNG)"/>
    <property type="match status" value="1"/>
</dbReference>
<name>A0A439CT94_9PEZI</name>
<keyword evidence="5" id="KW-1185">Reference proteome</keyword>
<dbReference type="GO" id="GO:0003700">
    <property type="term" value="F:DNA-binding transcription factor activity"/>
    <property type="evidence" value="ECO:0007669"/>
    <property type="project" value="InterPro"/>
</dbReference>
<proteinExistence type="predicted"/>
<feature type="compositionally biased region" description="Basic and acidic residues" evidence="2">
    <location>
        <begin position="66"/>
        <end position="76"/>
    </location>
</feature>
<evidence type="ECO:0000259" key="3">
    <source>
        <dbReference type="SMART" id="SM00906"/>
    </source>
</evidence>
<feature type="domain" description="Xylanolytic transcriptional activator regulatory" evidence="3">
    <location>
        <begin position="307"/>
        <end position="380"/>
    </location>
</feature>
<comment type="caution">
    <text evidence="4">The sequence shown here is derived from an EMBL/GenBank/DDBJ whole genome shotgun (WGS) entry which is preliminary data.</text>
</comment>
<dbReference type="GO" id="GO:0008270">
    <property type="term" value="F:zinc ion binding"/>
    <property type="evidence" value="ECO:0007669"/>
    <property type="project" value="InterPro"/>
</dbReference>
<evidence type="ECO:0000313" key="4">
    <source>
        <dbReference type="EMBL" id="RWA05311.1"/>
    </source>
</evidence>
<evidence type="ECO:0000256" key="2">
    <source>
        <dbReference type="SAM" id="MobiDB-lite"/>
    </source>
</evidence>
<keyword evidence="1" id="KW-0539">Nucleus</keyword>
<accession>A0A439CT94</accession>
<dbReference type="AlphaFoldDB" id="A0A439CT94"/>
<protein>
    <recommendedName>
        <fullName evidence="3">Xylanolytic transcriptional activator regulatory domain-containing protein</fullName>
    </recommendedName>
</protein>
<organism evidence="4 5">
    <name type="scientific">Xylaria grammica</name>
    <dbReference type="NCBI Taxonomy" id="363999"/>
    <lineage>
        <taxon>Eukaryota</taxon>
        <taxon>Fungi</taxon>
        <taxon>Dikarya</taxon>
        <taxon>Ascomycota</taxon>
        <taxon>Pezizomycotina</taxon>
        <taxon>Sordariomycetes</taxon>
        <taxon>Xylariomycetidae</taxon>
        <taxon>Xylariales</taxon>
        <taxon>Xylariaceae</taxon>
        <taxon>Xylaria</taxon>
    </lineage>
</organism>
<dbReference type="PROSITE" id="PS51257">
    <property type="entry name" value="PROKAR_LIPOPROTEIN"/>
    <property type="match status" value="1"/>
</dbReference>
<dbReference type="EMBL" id="RYZI01000455">
    <property type="protein sequence ID" value="RWA05311.1"/>
    <property type="molecule type" value="Genomic_DNA"/>
</dbReference>
<dbReference type="PANTHER" id="PTHR46910">
    <property type="entry name" value="TRANSCRIPTION FACTOR PDR1"/>
    <property type="match status" value="1"/>
</dbReference>
<dbReference type="CDD" id="cd12148">
    <property type="entry name" value="fungal_TF_MHR"/>
    <property type="match status" value="1"/>
</dbReference>
<evidence type="ECO:0000313" key="5">
    <source>
        <dbReference type="Proteomes" id="UP000286045"/>
    </source>
</evidence>
<dbReference type="Pfam" id="PF04082">
    <property type="entry name" value="Fungal_trans"/>
    <property type="match status" value="1"/>
</dbReference>
<reference evidence="4 5" key="1">
    <citation type="submission" date="2018-12" db="EMBL/GenBank/DDBJ databases">
        <title>Draft genome sequence of Xylaria grammica IHI A82.</title>
        <authorList>
            <person name="Buettner E."/>
            <person name="Kellner H."/>
        </authorList>
    </citation>
    <scope>NUCLEOTIDE SEQUENCE [LARGE SCALE GENOMIC DNA]</scope>
    <source>
        <strain evidence="4 5">IHI A82</strain>
    </source>
</reference>
<feature type="compositionally biased region" description="Polar residues" evidence="2">
    <location>
        <begin position="77"/>
        <end position="94"/>
    </location>
</feature>
<gene>
    <name evidence="4" type="ORF">EKO27_g9796</name>
</gene>
<dbReference type="SMART" id="SM00906">
    <property type="entry name" value="Fungal_trans"/>
    <property type="match status" value="1"/>
</dbReference>
<dbReference type="GO" id="GO:0006351">
    <property type="term" value="P:DNA-templated transcription"/>
    <property type="evidence" value="ECO:0007669"/>
    <property type="project" value="InterPro"/>
</dbReference>
<dbReference type="InterPro" id="IPR050987">
    <property type="entry name" value="AtrR-like"/>
</dbReference>
<evidence type="ECO:0000256" key="1">
    <source>
        <dbReference type="ARBA" id="ARBA00023242"/>
    </source>
</evidence>
<dbReference type="InterPro" id="IPR007219">
    <property type="entry name" value="XnlR_reg_dom"/>
</dbReference>
<sequence>MPEKESIKARRHRLALVPRAVWPSIPAAAIACQQVASASDTHPKAADRIARLEDQIKRLEHRLSEVEHHRTDHHQTDPVTTAASPRSISHSTVSPGCESRPAFLTSNNLYQGSSSFATLSAEASEAVQSSTLSAVSNAAQNIGESVCELNSLIHTGNTASSLKDHYFSTVSAEQPTISTQPLPVDLVISVLRKIKAHGSIFLHGYVISDITLIENICRRVYFPTDPVPTGLVTSMYGLLYFLLRESLMLGERLGNEYDLKTYVAQCKHNFNIGIETYNVLAVPSFENVLSLTLGIIMAQNQAKPFLACTFASAAASHCQVLGYHREKLYQSDDTEVSQTKRRLFWSLYVFNKNTSLLLGRSSCFQDIEIDVRYPPLSADKGHKPWDEWFHLAIRLAKVQGQIYDGLYSPVGLQKEAEERRRHIDGLEMVLLHWRTDLEQIDGTYADYPQVFSLSRVHWDIMYYSTLTCLLRASAISSTGGEISSRCFEAARLSLKCHICSFSKYHSSDILSDADFANWVLHNSSFTPFIVLFLHAIATRSIDDLDLLDEVVQTLQSTRQAGKSFERLYELCATFARLARRLVEVAQPCVGDYNQGTDTLHLPEATEQMPVYWLESLQTLEGVSDELSHESDFDVSAMFADWMSGQPMSQAGPS</sequence>
<dbReference type="GO" id="GO:0003677">
    <property type="term" value="F:DNA binding"/>
    <property type="evidence" value="ECO:0007669"/>
    <property type="project" value="InterPro"/>
</dbReference>
<dbReference type="Proteomes" id="UP000286045">
    <property type="component" value="Unassembled WGS sequence"/>
</dbReference>